<dbReference type="Proteomes" id="UP001189122">
    <property type="component" value="Unassembled WGS sequence"/>
</dbReference>
<evidence type="ECO:0000259" key="2">
    <source>
        <dbReference type="Pfam" id="PF04049"/>
    </source>
</evidence>
<keyword evidence="4" id="KW-1185">Reference proteome</keyword>
<accession>A0ABN7EA21</accession>
<name>A0ABN7EA21_SPIIN</name>
<dbReference type="InterPro" id="IPR011990">
    <property type="entry name" value="TPR-like_helical_dom_sf"/>
</dbReference>
<dbReference type="EMBL" id="CACRZD030000102">
    <property type="protein sequence ID" value="CAA6674366.1"/>
    <property type="molecule type" value="Genomic_DNA"/>
</dbReference>
<feature type="compositionally biased region" description="Basic and acidic residues" evidence="1">
    <location>
        <begin position="53"/>
        <end position="64"/>
    </location>
</feature>
<gene>
    <name evidence="3" type="ORF">SI7747_UN020724</name>
</gene>
<organism evidence="3 4">
    <name type="scientific">Spirodela intermedia</name>
    <name type="common">Intermediate duckweed</name>
    <dbReference type="NCBI Taxonomy" id="51605"/>
    <lineage>
        <taxon>Eukaryota</taxon>
        <taxon>Viridiplantae</taxon>
        <taxon>Streptophyta</taxon>
        <taxon>Embryophyta</taxon>
        <taxon>Tracheophyta</taxon>
        <taxon>Spermatophyta</taxon>
        <taxon>Magnoliopsida</taxon>
        <taxon>Liliopsida</taxon>
        <taxon>Araceae</taxon>
        <taxon>Lemnoideae</taxon>
        <taxon>Spirodela</taxon>
    </lineage>
</organism>
<dbReference type="InterPro" id="IPR007192">
    <property type="entry name" value="APC8"/>
</dbReference>
<comment type="caution">
    <text evidence="3">The sequence shown here is derived from an EMBL/GenBank/DDBJ whole genome shotgun (WGS) entry which is preliminary data.</text>
</comment>
<feature type="domain" description="Cdc23" evidence="2">
    <location>
        <begin position="8"/>
        <end position="116"/>
    </location>
</feature>
<reference evidence="4" key="1">
    <citation type="journal article" date="2020" name="Sci. Rep.">
        <title>Chromosome-scale genome assembly for the duckweed Spirodela intermedia, integrating cytogenetic maps, PacBio and Oxford Nanopore libraries.</title>
        <authorList>
            <person name="Hoang P.T.N."/>
            <person name="Fiebig A."/>
            <person name="Novak P."/>
            <person name="Macas J."/>
            <person name="Cao H.X."/>
            <person name="Stepanenko A."/>
            <person name="Chen G."/>
            <person name="Borisjuk N."/>
            <person name="Scholz U."/>
            <person name="Schubert I."/>
        </authorList>
    </citation>
    <scope>NUCLEOTIDE SEQUENCE [LARGE SCALE GENOMIC DNA]</scope>
</reference>
<dbReference type="Pfam" id="PF04049">
    <property type="entry name" value="ANAPC8"/>
    <property type="match status" value="1"/>
</dbReference>
<feature type="compositionally biased region" description="Polar residues" evidence="1">
    <location>
        <begin position="34"/>
        <end position="49"/>
    </location>
</feature>
<evidence type="ECO:0000256" key="1">
    <source>
        <dbReference type="SAM" id="MobiDB-lite"/>
    </source>
</evidence>
<dbReference type="Gene3D" id="1.25.40.10">
    <property type="entry name" value="Tetratricopeptide repeat domain"/>
    <property type="match status" value="1"/>
</dbReference>
<evidence type="ECO:0000313" key="3">
    <source>
        <dbReference type="EMBL" id="CAA6674366.1"/>
    </source>
</evidence>
<protein>
    <recommendedName>
        <fullName evidence="2">Cdc23 domain-containing protein</fullName>
    </recommendedName>
</protein>
<sequence length="153" mass="17337">MGSKESYRNELRKAIRQLGDRAGELLVGIDQDQPRSSANAGKATPSSSARPHHQQEHLHRDGSSFRRSRSRPGGDSEDEIDDGADYYLLAKSYFDCKEYRRAAHVLRTQTSKKSIFSVTTSLCYVVMEELCAWYPVTITKAVLAPIRYFSSFR</sequence>
<evidence type="ECO:0000313" key="4">
    <source>
        <dbReference type="Proteomes" id="UP001189122"/>
    </source>
</evidence>
<feature type="region of interest" description="Disordered" evidence="1">
    <location>
        <begin position="25"/>
        <end position="81"/>
    </location>
</feature>
<proteinExistence type="predicted"/>